<name>A0A2G6E966_9BACT</name>
<gene>
    <name evidence="1" type="ORF">CSB45_03510</name>
</gene>
<dbReference type="EMBL" id="PDPS01000022">
    <property type="protein sequence ID" value="PID58623.1"/>
    <property type="molecule type" value="Genomic_DNA"/>
</dbReference>
<dbReference type="Proteomes" id="UP000229740">
    <property type="component" value="Unassembled WGS sequence"/>
</dbReference>
<protein>
    <submittedName>
        <fullName evidence="1">Uncharacterized protein</fullName>
    </submittedName>
</protein>
<accession>A0A2G6E966</accession>
<sequence length="230" mass="27292">MDQQSYWQQIERYFVEKRGNALMLSPKDWPLLSSWEERQLPLDVIYEGIDQTFERFEEQHGSASQQTITSLHRCKHAVEEAWNRRKTDHPQDDGPDKDELFELTRQRLLTKLRSTRQQLHGYASKPQYQNLQQAILKSAQLIADCLSRIEAAQEERDLFRIEGEIRAEEQKLFSRLGEDLCAEERERLFNRAEAKIRSHKQGMSRQVYQETVRLAFLQEIHDAYPLPSFL</sequence>
<evidence type="ECO:0000313" key="1">
    <source>
        <dbReference type="EMBL" id="PID58623.1"/>
    </source>
</evidence>
<organism evidence="1 2">
    <name type="scientific">candidate division KSB3 bacterium</name>
    <dbReference type="NCBI Taxonomy" id="2044937"/>
    <lineage>
        <taxon>Bacteria</taxon>
        <taxon>candidate division KSB3</taxon>
    </lineage>
</organism>
<proteinExistence type="predicted"/>
<reference evidence="1 2" key="1">
    <citation type="submission" date="2017-10" db="EMBL/GenBank/DDBJ databases">
        <title>Novel microbial diversity and functional potential in the marine mammal oral microbiome.</title>
        <authorList>
            <person name="Dudek N.K."/>
            <person name="Sun C.L."/>
            <person name="Burstein D."/>
            <person name="Kantor R.S."/>
            <person name="Aliaga Goltsman D.S."/>
            <person name="Bik E.M."/>
            <person name="Thomas B.C."/>
            <person name="Banfield J.F."/>
            <person name="Relman D.A."/>
        </authorList>
    </citation>
    <scope>NUCLEOTIDE SEQUENCE [LARGE SCALE GENOMIC DNA]</scope>
    <source>
        <strain evidence="1">DOLZORAL124_49_17</strain>
    </source>
</reference>
<evidence type="ECO:0000313" key="2">
    <source>
        <dbReference type="Proteomes" id="UP000229740"/>
    </source>
</evidence>
<dbReference type="AlphaFoldDB" id="A0A2G6E966"/>
<comment type="caution">
    <text evidence="1">The sequence shown here is derived from an EMBL/GenBank/DDBJ whole genome shotgun (WGS) entry which is preliminary data.</text>
</comment>